<feature type="transmembrane region" description="Helical" evidence="1">
    <location>
        <begin position="21"/>
        <end position="42"/>
    </location>
</feature>
<comment type="caution">
    <text evidence="2">The sequence shown here is derived from an EMBL/GenBank/DDBJ whole genome shotgun (WGS) entry which is preliminary data.</text>
</comment>
<evidence type="ECO:0000313" key="3">
    <source>
        <dbReference type="Proteomes" id="UP000244893"/>
    </source>
</evidence>
<name>A0A2V1HSD8_9MICO</name>
<protein>
    <recommendedName>
        <fullName evidence="4">TadE family protein</fullName>
    </recommendedName>
</protein>
<evidence type="ECO:0000313" key="2">
    <source>
        <dbReference type="EMBL" id="PVZ93860.1"/>
    </source>
</evidence>
<dbReference type="RefSeq" id="WP_116756374.1">
    <property type="nucleotide sequence ID" value="NZ_JBHUEX010000001.1"/>
</dbReference>
<dbReference type="AlphaFoldDB" id="A0A2V1HSD8"/>
<dbReference type="OrthoDB" id="5118919at2"/>
<proteinExistence type="predicted"/>
<keyword evidence="1" id="KW-1133">Transmembrane helix</keyword>
<accession>A0A2V1HSD8</accession>
<evidence type="ECO:0000256" key="1">
    <source>
        <dbReference type="SAM" id="Phobius"/>
    </source>
</evidence>
<dbReference type="EMBL" id="QEOP01000002">
    <property type="protein sequence ID" value="PVZ93860.1"/>
    <property type="molecule type" value="Genomic_DNA"/>
</dbReference>
<organism evidence="2 3">
    <name type="scientific">Amnibacterium flavum</name>
    <dbReference type="NCBI Taxonomy" id="2173173"/>
    <lineage>
        <taxon>Bacteria</taxon>
        <taxon>Bacillati</taxon>
        <taxon>Actinomycetota</taxon>
        <taxon>Actinomycetes</taxon>
        <taxon>Micrococcales</taxon>
        <taxon>Microbacteriaceae</taxon>
        <taxon>Amnibacterium</taxon>
    </lineage>
</organism>
<gene>
    <name evidence="2" type="ORF">DDQ50_08750</name>
</gene>
<keyword evidence="1" id="KW-0472">Membrane</keyword>
<keyword evidence="3" id="KW-1185">Reference proteome</keyword>
<dbReference type="Proteomes" id="UP000244893">
    <property type="component" value="Unassembled WGS sequence"/>
</dbReference>
<keyword evidence="1" id="KW-0812">Transmembrane</keyword>
<sequence>MRPSNSLRTELARRVSDDRGSAALEFITAGVLLLVPIVYLVIAMSAIQAATFATEGAARNAARIFATSDTQASAESAAERSVAFALADFGIDSGAARVDVSCTPSAADCLARESLVTVTVRVDVPLPFIPSMVANVIPTSVPVEARAIQRVSTFAVLGP</sequence>
<evidence type="ECO:0008006" key="4">
    <source>
        <dbReference type="Google" id="ProtNLM"/>
    </source>
</evidence>
<reference evidence="2 3" key="1">
    <citation type="submission" date="2018-05" db="EMBL/GenBank/DDBJ databases">
        <title>Amnibacterium sp. M8JJ-5, whole genome shotgun sequence.</title>
        <authorList>
            <person name="Tuo L."/>
        </authorList>
    </citation>
    <scope>NUCLEOTIDE SEQUENCE [LARGE SCALE GENOMIC DNA]</scope>
    <source>
        <strain evidence="2 3">M8JJ-5</strain>
    </source>
</reference>